<dbReference type="KEGG" id="vg:14012919"/>
<dbReference type="EMBL" id="JQ513383">
    <property type="protein sequence ID" value="AFA44604.1"/>
    <property type="molecule type" value="Genomic_DNA"/>
</dbReference>
<organism evidence="1 2">
    <name type="scientific">Klebsiella phage vB_KleM_RaK2</name>
    <dbReference type="NCBI Taxonomy" id="1147094"/>
    <lineage>
        <taxon>Viruses</taxon>
        <taxon>Duplodnaviria</taxon>
        <taxon>Heunggongvirae</taxon>
        <taxon>Uroviricota</taxon>
        <taxon>Caudoviricetes</taxon>
        <taxon>Alcyoneusvirus</taxon>
        <taxon>Alcyoneusvirus RaK2</taxon>
    </lineage>
</organism>
<reference evidence="1 2" key="1">
    <citation type="journal article" date="2012" name="J. Virol.">
        <title>Genome of Klebsiella sp.-Infecting Bacteriophage vB_KleM_RaK2.</title>
        <authorList>
            <person name="Simoliunas E."/>
            <person name="Kaliniene L."/>
            <person name="Truncaite L."/>
            <person name="Klausa V."/>
            <person name="Zajanckauskaite A."/>
            <person name="Meskys R."/>
        </authorList>
    </citation>
    <scope>NUCLEOTIDE SEQUENCE [LARGE SCALE GENOMIC DNA]</scope>
</reference>
<accession>H6X4D8</accession>
<dbReference type="GeneID" id="14012919"/>
<keyword evidence="2" id="KW-1185">Reference proteome</keyword>
<name>H6X4D8_9CAUD</name>
<gene>
    <name evidence="1" type="ORF">RaK2_00331</name>
</gene>
<protein>
    <submittedName>
        <fullName evidence="1">Uncharacterized protein</fullName>
    </submittedName>
</protein>
<evidence type="ECO:0000313" key="1">
    <source>
        <dbReference type="EMBL" id="AFA44604.1"/>
    </source>
</evidence>
<proteinExistence type="predicted"/>
<evidence type="ECO:0000313" key="2">
    <source>
        <dbReference type="Proteomes" id="UP000007524"/>
    </source>
</evidence>
<dbReference type="Proteomes" id="UP000007524">
    <property type="component" value="Segment"/>
</dbReference>
<sequence length="71" mass="8607">MEYELIYHTRLYVIFFEITLWGVKATIYNKDVVDDQEWIVVAEDKTPHDSLSTDFKLCRELLKRIRKENNI</sequence>
<dbReference type="RefSeq" id="YP_007007486.1">
    <property type="nucleotide sequence ID" value="NC_019526.1"/>
</dbReference>